<evidence type="ECO:0000313" key="2">
    <source>
        <dbReference type="EMBL" id="OII76750.1"/>
    </source>
</evidence>
<feature type="transmembrane region" description="Helical" evidence="1">
    <location>
        <begin position="255"/>
        <end position="275"/>
    </location>
</feature>
<feature type="transmembrane region" description="Helical" evidence="1">
    <location>
        <begin position="342"/>
        <end position="367"/>
    </location>
</feature>
<name>A0A1J4MRE4_9CRYT</name>
<dbReference type="EMBL" id="LRBS01000052">
    <property type="protein sequence ID" value="OII76750.1"/>
    <property type="molecule type" value="Genomic_DNA"/>
</dbReference>
<evidence type="ECO:0000313" key="3">
    <source>
        <dbReference type="Proteomes" id="UP000186804"/>
    </source>
</evidence>
<reference evidence="2 3" key="1">
    <citation type="submission" date="2016-10" db="EMBL/GenBank/DDBJ databases">
        <title>Reductive evolution of mitochondrial metabolism and differential evolution of invasion-related proteins in Cryptosporidium.</title>
        <authorList>
            <person name="Liu S."/>
            <person name="Roellig D.M."/>
            <person name="Guo Y."/>
            <person name="Li N."/>
            <person name="Frace M.A."/>
            <person name="Tang K."/>
            <person name="Zhang L."/>
            <person name="Feng Y."/>
            <person name="Xiao L."/>
        </authorList>
    </citation>
    <scope>NUCLEOTIDE SEQUENCE [LARGE SCALE GENOMIC DNA]</scope>
    <source>
        <strain evidence="2">30847</strain>
    </source>
</reference>
<proteinExistence type="predicted"/>
<feature type="transmembrane region" description="Helical" evidence="1">
    <location>
        <begin position="148"/>
        <end position="168"/>
    </location>
</feature>
<keyword evidence="1" id="KW-0812">Transmembrane</keyword>
<evidence type="ECO:0000256" key="1">
    <source>
        <dbReference type="SAM" id="Phobius"/>
    </source>
</evidence>
<comment type="caution">
    <text evidence="2">The sequence shown here is derived from an EMBL/GenBank/DDBJ whole genome shotgun (WGS) entry which is preliminary data.</text>
</comment>
<dbReference type="AlphaFoldDB" id="A0A1J4MRE4"/>
<feature type="transmembrane region" description="Helical" evidence="1">
    <location>
        <begin position="100"/>
        <end position="124"/>
    </location>
</feature>
<feature type="transmembrane region" description="Helical" evidence="1">
    <location>
        <begin position="68"/>
        <end position="88"/>
    </location>
</feature>
<keyword evidence="3" id="KW-1185">Reference proteome</keyword>
<dbReference type="RefSeq" id="XP_067068596.1">
    <property type="nucleotide sequence ID" value="XM_067212999.1"/>
</dbReference>
<accession>A0A1J4MRE4</accession>
<gene>
    <name evidence="2" type="ORF">cand_027710</name>
</gene>
<dbReference type="Proteomes" id="UP000186804">
    <property type="component" value="Unassembled WGS sequence"/>
</dbReference>
<feature type="transmembrane region" description="Helical" evidence="1">
    <location>
        <begin position="450"/>
        <end position="479"/>
    </location>
</feature>
<dbReference type="GeneID" id="92366955"/>
<organism evidence="2 3">
    <name type="scientific">Cryptosporidium andersoni</name>
    <dbReference type="NCBI Taxonomy" id="117008"/>
    <lineage>
        <taxon>Eukaryota</taxon>
        <taxon>Sar</taxon>
        <taxon>Alveolata</taxon>
        <taxon>Apicomplexa</taxon>
        <taxon>Conoidasida</taxon>
        <taxon>Coccidia</taxon>
        <taxon>Eucoccidiorida</taxon>
        <taxon>Eimeriorina</taxon>
        <taxon>Cryptosporidiidae</taxon>
        <taxon>Cryptosporidium</taxon>
    </lineage>
</organism>
<dbReference type="OrthoDB" id="342975at2759"/>
<keyword evidence="1" id="KW-1133">Transmembrane helix</keyword>
<feature type="transmembrane region" description="Helical" evidence="1">
    <location>
        <begin position="287"/>
        <end position="308"/>
    </location>
</feature>
<sequence>MEHDYVRRPVVLQKMQLEAKRLFTFDKRKNYNEERKSDLKCFKHKNSLRMSEYQFKQHIIFPPHPKKVILPIIENNIMLLAGIGLSLLNTDTVSINKNLLDIILLRSFISIIIIPFILLEIYLLKSEITVYLVGSYSYSRLLCDNSKIIKLLIFWMSISSITFILQVFMESLIQKEFISLCQPFLPLSTLFILLIIVFLLRGKEDTKISNQNITNELKQPNEEYNMLDKINMEILNLRSDYKTNYLVNPVSFQQFTSLILCFLATFMLTPIHAILEILLENKLSKSTYLSMIPLLIIPVIHDILFHLICNKIYKEILQFYNDNVRLTNEIKSVDLSRKLCHAYIHLFMTFGQVLIVFPCFILFGILLQNNDNIGTNTNNLFSAISSTFDLDIKETTVIIFSTIAIIGFYQRCKINTTEAYGIFGLVSMKTLQMVLEICIRSDNITISRTLLSLSVVIFSVGLLRIQYIVSFFKIIYFYFKWFLDNNKVRGDISYQQVIFRNQIYDQSKVNQSSSTVTGSVASTSRNFENYTIAEDIPLFSDEDSKLKSENLLKYNSCNLNNLKSKEAIIYNKEKEDLNDEKVHLEVPKMAAKIVILATNCKQ</sequence>
<protein>
    <submittedName>
        <fullName evidence="2">Uncharacterized protein</fullName>
    </submittedName>
</protein>
<keyword evidence="1" id="KW-0472">Membrane</keyword>
<dbReference type="VEuPathDB" id="CryptoDB:cand_027710"/>
<feature type="transmembrane region" description="Helical" evidence="1">
    <location>
        <begin position="180"/>
        <end position="200"/>
    </location>
</feature>